<evidence type="ECO:0000256" key="1">
    <source>
        <dbReference type="SAM" id="MobiDB-lite"/>
    </source>
</evidence>
<dbReference type="Pfam" id="PF00397">
    <property type="entry name" value="WW"/>
    <property type="match status" value="1"/>
</dbReference>
<feature type="compositionally biased region" description="Polar residues" evidence="1">
    <location>
        <begin position="96"/>
        <end position="105"/>
    </location>
</feature>
<dbReference type="SMART" id="SM00456">
    <property type="entry name" value="WW"/>
    <property type="match status" value="1"/>
</dbReference>
<feature type="compositionally biased region" description="Polar residues" evidence="1">
    <location>
        <begin position="112"/>
        <end position="121"/>
    </location>
</feature>
<sequence length="128" mass="14945">QSVVSVKCNWTEHTSPDGFKYYYNGLTGESKWEKPEEMVLFERQQQQQQKPTIQQTQTQSQQALHSQPMQQQPQQGHQQYQSQQLQQPFYSSQYPTQGVSHNAQYPSLAVGPNSQSRQSPQELMWKNK</sequence>
<dbReference type="EMBL" id="KI517384">
    <property type="protein sequence ID" value="ESQ55821.1"/>
    <property type="molecule type" value="Genomic_DNA"/>
</dbReference>
<feature type="domain" description="WW" evidence="2">
    <location>
        <begin position="4"/>
        <end position="37"/>
    </location>
</feature>
<dbReference type="PROSITE" id="PS50020">
    <property type="entry name" value="WW_DOMAIN_2"/>
    <property type="match status" value="1"/>
</dbReference>
<proteinExistence type="predicted"/>
<name>V4P871_EUTSA</name>
<feature type="region of interest" description="Disordered" evidence="1">
    <location>
        <begin position="41"/>
        <end position="128"/>
    </location>
</feature>
<evidence type="ECO:0000313" key="3">
    <source>
        <dbReference type="EMBL" id="ESQ55821.1"/>
    </source>
</evidence>
<dbReference type="InterPro" id="IPR001202">
    <property type="entry name" value="WW_dom"/>
</dbReference>
<dbReference type="KEGG" id="eus:EUTSA_v10024390mg"/>
<evidence type="ECO:0000313" key="4">
    <source>
        <dbReference type="Proteomes" id="UP000030689"/>
    </source>
</evidence>
<feature type="non-terminal residue" evidence="3">
    <location>
        <position position="1"/>
    </location>
</feature>
<dbReference type="Proteomes" id="UP000030689">
    <property type="component" value="Unassembled WGS sequence"/>
</dbReference>
<dbReference type="CDD" id="cd00201">
    <property type="entry name" value="WW"/>
    <property type="match status" value="1"/>
</dbReference>
<organism evidence="3 4">
    <name type="scientific">Eutrema salsugineum</name>
    <name type="common">Saltwater cress</name>
    <name type="synonym">Sisymbrium salsugineum</name>
    <dbReference type="NCBI Taxonomy" id="72664"/>
    <lineage>
        <taxon>Eukaryota</taxon>
        <taxon>Viridiplantae</taxon>
        <taxon>Streptophyta</taxon>
        <taxon>Embryophyta</taxon>
        <taxon>Tracheophyta</taxon>
        <taxon>Spermatophyta</taxon>
        <taxon>Magnoliopsida</taxon>
        <taxon>eudicotyledons</taxon>
        <taxon>Gunneridae</taxon>
        <taxon>Pentapetalae</taxon>
        <taxon>rosids</taxon>
        <taxon>malvids</taxon>
        <taxon>Brassicales</taxon>
        <taxon>Brassicaceae</taxon>
        <taxon>Eutremeae</taxon>
        <taxon>Eutrema</taxon>
    </lineage>
</organism>
<dbReference type="Gene3D" id="2.20.70.10">
    <property type="match status" value="1"/>
</dbReference>
<dbReference type="SUPFAM" id="SSF51045">
    <property type="entry name" value="WW domain"/>
    <property type="match status" value="1"/>
</dbReference>
<protein>
    <recommendedName>
        <fullName evidence="2">WW domain-containing protein</fullName>
    </recommendedName>
</protein>
<keyword evidence="4" id="KW-1185">Reference proteome</keyword>
<reference evidence="3 4" key="1">
    <citation type="journal article" date="2013" name="Front. Plant Sci.">
        <title>The Reference Genome of the Halophytic Plant Eutrema salsugineum.</title>
        <authorList>
            <person name="Yang R."/>
            <person name="Jarvis D.E."/>
            <person name="Chen H."/>
            <person name="Beilstein M.A."/>
            <person name="Grimwood J."/>
            <person name="Jenkins J."/>
            <person name="Shu S."/>
            <person name="Prochnik S."/>
            <person name="Xin M."/>
            <person name="Ma C."/>
            <person name="Schmutz J."/>
            <person name="Wing R.A."/>
            <person name="Mitchell-Olds T."/>
            <person name="Schumaker K.S."/>
            <person name="Wang X."/>
        </authorList>
    </citation>
    <scope>NUCLEOTIDE SEQUENCE [LARGE SCALE GENOMIC DNA]</scope>
</reference>
<dbReference type="Gramene" id="ESQ55821">
    <property type="protein sequence ID" value="ESQ55821"/>
    <property type="gene ID" value="EUTSA_v10024390mg"/>
</dbReference>
<feature type="compositionally biased region" description="Low complexity" evidence="1">
    <location>
        <begin position="44"/>
        <end position="95"/>
    </location>
</feature>
<accession>V4P871</accession>
<dbReference type="InterPro" id="IPR036020">
    <property type="entry name" value="WW_dom_sf"/>
</dbReference>
<gene>
    <name evidence="3" type="ORF">EUTSA_v10024390mg</name>
</gene>
<dbReference type="AlphaFoldDB" id="V4P871"/>
<evidence type="ECO:0000259" key="2">
    <source>
        <dbReference type="PROSITE" id="PS50020"/>
    </source>
</evidence>